<dbReference type="Proteomes" id="UP001367508">
    <property type="component" value="Unassembled WGS sequence"/>
</dbReference>
<dbReference type="PANTHER" id="PTHR34207:SF2">
    <property type="entry name" value="PROTEIN BIC1"/>
    <property type="match status" value="1"/>
</dbReference>
<dbReference type="EMBL" id="JAYMYQ010000004">
    <property type="protein sequence ID" value="KAK7337230.1"/>
    <property type="molecule type" value="Genomic_DNA"/>
</dbReference>
<dbReference type="InterPro" id="IPR002227">
    <property type="entry name" value="Tyrosinase_Cu-bd"/>
</dbReference>
<evidence type="ECO:0000313" key="4">
    <source>
        <dbReference type="Proteomes" id="UP001367508"/>
    </source>
</evidence>
<dbReference type="PROSITE" id="PS00498">
    <property type="entry name" value="TYROSINASE_2"/>
    <property type="match status" value="1"/>
</dbReference>
<dbReference type="InterPro" id="IPR040374">
    <property type="entry name" value="BIC"/>
</dbReference>
<dbReference type="GO" id="GO:0016491">
    <property type="term" value="F:oxidoreductase activity"/>
    <property type="evidence" value="ECO:0007669"/>
    <property type="project" value="InterPro"/>
</dbReference>
<dbReference type="GO" id="GO:0009785">
    <property type="term" value="P:blue light signaling pathway"/>
    <property type="evidence" value="ECO:0007669"/>
    <property type="project" value="InterPro"/>
</dbReference>
<feature type="domain" description="Tyrosinase copper-binding" evidence="2">
    <location>
        <begin position="40"/>
        <end position="51"/>
    </location>
</feature>
<dbReference type="PANTHER" id="PTHR34207">
    <property type="entry name" value="PROTEIN BIC1"/>
    <property type="match status" value="1"/>
</dbReference>
<evidence type="ECO:0000256" key="1">
    <source>
        <dbReference type="SAM" id="MobiDB-lite"/>
    </source>
</evidence>
<name>A0AAN9LJM7_CANGL</name>
<evidence type="ECO:0000313" key="3">
    <source>
        <dbReference type="EMBL" id="KAK7337230.1"/>
    </source>
</evidence>
<dbReference type="AlphaFoldDB" id="A0AAN9LJM7"/>
<keyword evidence="4" id="KW-1185">Reference proteome</keyword>
<comment type="caution">
    <text evidence="3">The sequence shown here is derived from an EMBL/GenBank/DDBJ whole genome shotgun (WGS) entry which is preliminary data.</text>
</comment>
<dbReference type="CDD" id="cd22645">
    <property type="entry name" value="BIC1_CID"/>
    <property type="match status" value="1"/>
</dbReference>
<protein>
    <recommendedName>
        <fullName evidence="2">Tyrosinase copper-binding domain-containing protein</fullName>
    </recommendedName>
</protein>
<proteinExistence type="predicted"/>
<sequence>MADQSPSESDDQIPPQPLDLNSPHPSKDNIITSMERQQEDPFFLSTHSHDDRDKDVTQNASPSKTLLCNEEKVALQEPANAMAVAKETSVPEALAEDSGREMLKRHRVEVAGRVWIPDIWGQEDLLKDWIDCTAFDAPLVSSRITTARAALVEECTRVNAAGLRIENRC</sequence>
<reference evidence="3 4" key="1">
    <citation type="submission" date="2024-01" db="EMBL/GenBank/DDBJ databases">
        <title>The genomes of 5 underutilized Papilionoideae crops provide insights into root nodulation and disease resistanc.</title>
        <authorList>
            <person name="Jiang F."/>
        </authorList>
    </citation>
    <scope>NUCLEOTIDE SEQUENCE [LARGE SCALE GENOMIC DNA]</scope>
    <source>
        <strain evidence="3">LVBAO_FW01</strain>
        <tissue evidence="3">Leaves</tissue>
    </source>
</reference>
<organism evidence="3 4">
    <name type="scientific">Canavalia gladiata</name>
    <name type="common">Sword bean</name>
    <name type="synonym">Dolichos gladiatus</name>
    <dbReference type="NCBI Taxonomy" id="3824"/>
    <lineage>
        <taxon>Eukaryota</taxon>
        <taxon>Viridiplantae</taxon>
        <taxon>Streptophyta</taxon>
        <taxon>Embryophyta</taxon>
        <taxon>Tracheophyta</taxon>
        <taxon>Spermatophyta</taxon>
        <taxon>Magnoliopsida</taxon>
        <taxon>eudicotyledons</taxon>
        <taxon>Gunneridae</taxon>
        <taxon>Pentapetalae</taxon>
        <taxon>rosids</taxon>
        <taxon>fabids</taxon>
        <taxon>Fabales</taxon>
        <taxon>Fabaceae</taxon>
        <taxon>Papilionoideae</taxon>
        <taxon>50 kb inversion clade</taxon>
        <taxon>NPAAA clade</taxon>
        <taxon>indigoferoid/millettioid clade</taxon>
        <taxon>Phaseoleae</taxon>
        <taxon>Canavalia</taxon>
    </lineage>
</organism>
<feature type="region of interest" description="Disordered" evidence="1">
    <location>
        <begin position="1"/>
        <end position="65"/>
    </location>
</feature>
<gene>
    <name evidence="3" type="ORF">VNO77_17794</name>
</gene>
<evidence type="ECO:0000259" key="2">
    <source>
        <dbReference type="PROSITE" id="PS00498"/>
    </source>
</evidence>
<feature type="compositionally biased region" description="Basic and acidic residues" evidence="1">
    <location>
        <begin position="47"/>
        <end position="56"/>
    </location>
</feature>
<accession>A0AAN9LJM7</accession>